<dbReference type="EMBL" id="JBHTLQ010000015">
    <property type="protein sequence ID" value="MFD1190686.1"/>
    <property type="molecule type" value="Genomic_DNA"/>
</dbReference>
<reference evidence="3" key="1">
    <citation type="journal article" date="2019" name="Int. J. Syst. Evol. Microbiol.">
        <title>The Global Catalogue of Microorganisms (GCM) 10K type strain sequencing project: providing services to taxonomists for standard genome sequencing and annotation.</title>
        <authorList>
            <consortium name="The Broad Institute Genomics Platform"/>
            <consortium name="The Broad Institute Genome Sequencing Center for Infectious Disease"/>
            <person name="Wu L."/>
            <person name="Ma J."/>
        </authorList>
    </citation>
    <scope>NUCLEOTIDE SEQUENCE [LARGE SCALE GENOMIC DNA]</scope>
    <source>
        <strain evidence="3">CCUG 55074</strain>
    </source>
</reference>
<sequence length="252" mass="26479">MKSAPILLAAALCLTGCDRLAPREKKLAAPPAGVAEAEARRLLPPPPVKPQRQAPPAPLTWSAASGAFEFQGKPLKAEKLWRFEGSTDGFVASGGEVLPLDGAGMRYRMVRPDPILRSPKGLNVDGHTRTLVIVRLTRLLPGQAWDGTVFYTTAAHGESAGFRARPAFGSPPKPGETTILVFDMQRLQHGGADWTSSIIEQIRIDLDDAPGGEFAIHQVTIAADPGLPVEPPAALAAPANAAKPAKAKASAG</sequence>
<proteinExistence type="predicted"/>
<gene>
    <name evidence="2" type="ORF">ACFQ27_08860</name>
</gene>
<evidence type="ECO:0008006" key="4">
    <source>
        <dbReference type="Google" id="ProtNLM"/>
    </source>
</evidence>
<evidence type="ECO:0000313" key="3">
    <source>
        <dbReference type="Proteomes" id="UP001597216"/>
    </source>
</evidence>
<protein>
    <recommendedName>
        <fullName evidence="4">Lipoprotein</fullName>
    </recommendedName>
</protein>
<feature type="region of interest" description="Disordered" evidence="1">
    <location>
        <begin position="38"/>
        <end position="58"/>
    </location>
</feature>
<evidence type="ECO:0000256" key="1">
    <source>
        <dbReference type="SAM" id="MobiDB-lite"/>
    </source>
</evidence>
<dbReference type="Proteomes" id="UP001597216">
    <property type="component" value="Unassembled WGS sequence"/>
</dbReference>
<evidence type="ECO:0000313" key="2">
    <source>
        <dbReference type="EMBL" id="MFD1190686.1"/>
    </source>
</evidence>
<feature type="region of interest" description="Disordered" evidence="1">
    <location>
        <begin position="232"/>
        <end position="252"/>
    </location>
</feature>
<dbReference type="RefSeq" id="WP_374343019.1">
    <property type="nucleotide sequence ID" value="NZ_JBHTLQ010000015.1"/>
</dbReference>
<feature type="compositionally biased region" description="Pro residues" evidence="1">
    <location>
        <begin position="43"/>
        <end position="58"/>
    </location>
</feature>
<organism evidence="2 3">
    <name type="scientific">Phenylobacterium conjunctum</name>
    <dbReference type="NCBI Taxonomy" id="1298959"/>
    <lineage>
        <taxon>Bacteria</taxon>
        <taxon>Pseudomonadati</taxon>
        <taxon>Pseudomonadota</taxon>
        <taxon>Alphaproteobacteria</taxon>
        <taxon>Caulobacterales</taxon>
        <taxon>Caulobacteraceae</taxon>
        <taxon>Phenylobacterium</taxon>
    </lineage>
</organism>
<name>A0ABW3T1E4_9CAUL</name>
<keyword evidence="3" id="KW-1185">Reference proteome</keyword>
<accession>A0ABW3T1E4</accession>
<comment type="caution">
    <text evidence="2">The sequence shown here is derived from an EMBL/GenBank/DDBJ whole genome shotgun (WGS) entry which is preliminary data.</text>
</comment>